<gene>
    <name evidence="2" type="ORF">M422DRAFT_253743</name>
</gene>
<dbReference type="AlphaFoldDB" id="A0A0C9VMC7"/>
<feature type="compositionally biased region" description="Low complexity" evidence="1">
    <location>
        <begin position="1"/>
        <end position="17"/>
    </location>
</feature>
<keyword evidence="3" id="KW-1185">Reference proteome</keyword>
<sequence length="111" mass="12316">MTSSHPNPSHPSSRSTPEAGMLEAATKAENDVHAFLAELPEDWKLNVDFASASTHILDEQRLLKLPRAPNVDAKPRLRRPTPNPATRIPPLYLEPPYPQVILSFHTASYAI</sequence>
<dbReference type="EMBL" id="KN837126">
    <property type="protein sequence ID" value="KIJ42952.1"/>
    <property type="molecule type" value="Genomic_DNA"/>
</dbReference>
<accession>A0A0C9VMC7</accession>
<dbReference type="HOGENOM" id="CLU_2160034_0_0_1"/>
<evidence type="ECO:0000313" key="3">
    <source>
        <dbReference type="Proteomes" id="UP000054279"/>
    </source>
</evidence>
<feature type="region of interest" description="Disordered" evidence="1">
    <location>
        <begin position="68"/>
        <end position="90"/>
    </location>
</feature>
<evidence type="ECO:0000313" key="2">
    <source>
        <dbReference type="EMBL" id="KIJ42952.1"/>
    </source>
</evidence>
<organism evidence="2 3">
    <name type="scientific">Sphaerobolus stellatus (strain SS14)</name>
    <dbReference type="NCBI Taxonomy" id="990650"/>
    <lineage>
        <taxon>Eukaryota</taxon>
        <taxon>Fungi</taxon>
        <taxon>Dikarya</taxon>
        <taxon>Basidiomycota</taxon>
        <taxon>Agaricomycotina</taxon>
        <taxon>Agaricomycetes</taxon>
        <taxon>Phallomycetidae</taxon>
        <taxon>Geastrales</taxon>
        <taxon>Sphaerobolaceae</taxon>
        <taxon>Sphaerobolus</taxon>
    </lineage>
</organism>
<feature type="region of interest" description="Disordered" evidence="1">
    <location>
        <begin position="1"/>
        <end position="26"/>
    </location>
</feature>
<name>A0A0C9VMC7_SPHS4</name>
<dbReference type="Proteomes" id="UP000054279">
    <property type="component" value="Unassembled WGS sequence"/>
</dbReference>
<proteinExistence type="predicted"/>
<evidence type="ECO:0000256" key="1">
    <source>
        <dbReference type="SAM" id="MobiDB-lite"/>
    </source>
</evidence>
<protein>
    <submittedName>
        <fullName evidence="2">Uncharacterized protein</fullName>
    </submittedName>
</protein>
<reference evidence="2 3" key="1">
    <citation type="submission" date="2014-06" db="EMBL/GenBank/DDBJ databases">
        <title>Evolutionary Origins and Diversification of the Mycorrhizal Mutualists.</title>
        <authorList>
            <consortium name="DOE Joint Genome Institute"/>
            <consortium name="Mycorrhizal Genomics Consortium"/>
            <person name="Kohler A."/>
            <person name="Kuo A."/>
            <person name="Nagy L.G."/>
            <person name="Floudas D."/>
            <person name="Copeland A."/>
            <person name="Barry K.W."/>
            <person name="Cichocki N."/>
            <person name="Veneault-Fourrey C."/>
            <person name="LaButti K."/>
            <person name="Lindquist E.A."/>
            <person name="Lipzen A."/>
            <person name="Lundell T."/>
            <person name="Morin E."/>
            <person name="Murat C."/>
            <person name="Riley R."/>
            <person name="Ohm R."/>
            <person name="Sun H."/>
            <person name="Tunlid A."/>
            <person name="Henrissat B."/>
            <person name="Grigoriev I.V."/>
            <person name="Hibbett D.S."/>
            <person name="Martin F."/>
        </authorList>
    </citation>
    <scope>NUCLEOTIDE SEQUENCE [LARGE SCALE GENOMIC DNA]</scope>
    <source>
        <strain evidence="2 3">SS14</strain>
    </source>
</reference>